<dbReference type="EMBL" id="BJCF01000022">
    <property type="protein sequence ID" value="GCL42554.1"/>
    <property type="molecule type" value="Genomic_DNA"/>
</dbReference>
<feature type="signal peptide" evidence="1">
    <location>
        <begin position="1"/>
        <end position="20"/>
    </location>
</feature>
<keyword evidence="1" id="KW-0732">Signal</keyword>
<name>A0A480AKH8_9CYAN</name>
<dbReference type="RefSeq" id="WP_137908142.1">
    <property type="nucleotide sequence ID" value="NZ_BJCF01000022.1"/>
</dbReference>
<dbReference type="Proteomes" id="UP000299367">
    <property type="component" value="Unassembled WGS sequence"/>
</dbReference>
<evidence type="ECO:0000256" key="1">
    <source>
        <dbReference type="SAM" id="SignalP"/>
    </source>
</evidence>
<proteinExistence type="predicted"/>
<organism evidence="2 3">
    <name type="scientific">Dolichospermum planctonicum</name>
    <dbReference type="NCBI Taxonomy" id="136072"/>
    <lineage>
        <taxon>Bacteria</taxon>
        <taxon>Bacillati</taxon>
        <taxon>Cyanobacteriota</taxon>
        <taxon>Cyanophyceae</taxon>
        <taxon>Nostocales</taxon>
        <taxon>Aphanizomenonaceae</taxon>
        <taxon>Dolichospermum</taxon>
    </lineage>
</organism>
<protein>
    <submittedName>
        <fullName evidence="2">Acetolactate synthase</fullName>
    </submittedName>
</protein>
<gene>
    <name evidence="2" type="ORF">NIES80_22600</name>
</gene>
<reference evidence="3" key="1">
    <citation type="submission" date="2019-02" db="EMBL/GenBank/DDBJ databases">
        <title>Draft genome sequence of Dolichospermum planctonicum NIES-80.</title>
        <authorList>
            <person name="Yamaguchi H."/>
            <person name="Suzuki S."/>
            <person name="Kawachi M."/>
        </authorList>
    </citation>
    <scope>NUCLEOTIDE SEQUENCE [LARGE SCALE GENOMIC DNA]</scope>
    <source>
        <strain evidence="3">NIES-80</strain>
    </source>
</reference>
<evidence type="ECO:0000313" key="3">
    <source>
        <dbReference type="Proteomes" id="UP000299367"/>
    </source>
</evidence>
<comment type="caution">
    <text evidence="2">The sequence shown here is derived from an EMBL/GenBank/DDBJ whole genome shotgun (WGS) entry which is preliminary data.</text>
</comment>
<dbReference type="AlphaFoldDB" id="A0A480AKH8"/>
<evidence type="ECO:0000313" key="2">
    <source>
        <dbReference type="EMBL" id="GCL42554.1"/>
    </source>
</evidence>
<accession>A0A480AKH8</accession>
<dbReference type="OrthoDB" id="462221at2"/>
<sequence>MNYKAIILSTILGISTPAIIDMAIPNQAMAVKKFDYPAGEFTDKDWTVTLGFTNNSYYYYGENRKSNSNISLSGAVASGTKQRQIYTWNNNGTKYQVIWKPSDPKFIRVQVIDSQGKIILNRLLQSVKK</sequence>
<feature type="chain" id="PRO_5019840739" evidence="1">
    <location>
        <begin position="21"/>
        <end position="129"/>
    </location>
</feature>